<dbReference type="SUPFAM" id="SSF48371">
    <property type="entry name" value="ARM repeat"/>
    <property type="match status" value="1"/>
</dbReference>
<evidence type="ECO:0000313" key="3">
    <source>
        <dbReference type="Proteomes" id="UP000435112"/>
    </source>
</evidence>
<keyword evidence="1" id="KW-0175">Coiled coil</keyword>
<accession>A0A6A3LGK1</accession>
<proteinExistence type="predicted"/>
<dbReference type="Gene3D" id="1.25.10.10">
    <property type="entry name" value="Leucine-rich Repeat Variant"/>
    <property type="match status" value="1"/>
</dbReference>
<dbReference type="Proteomes" id="UP000435112">
    <property type="component" value="Unassembled WGS sequence"/>
</dbReference>
<gene>
    <name evidence="2" type="ORF">PR002_g13327</name>
</gene>
<feature type="coiled-coil region" evidence="1">
    <location>
        <begin position="444"/>
        <end position="471"/>
    </location>
</feature>
<dbReference type="InterPro" id="IPR016024">
    <property type="entry name" value="ARM-type_fold"/>
</dbReference>
<name>A0A6A3LGK1_9STRA</name>
<dbReference type="AlphaFoldDB" id="A0A6A3LGK1"/>
<evidence type="ECO:0000256" key="1">
    <source>
        <dbReference type="SAM" id="Coils"/>
    </source>
</evidence>
<dbReference type="EMBL" id="QXFU01000875">
    <property type="protein sequence ID" value="KAE9017690.1"/>
    <property type="molecule type" value="Genomic_DNA"/>
</dbReference>
<reference evidence="2 3" key="1">
    <citation type="submission" date="2018-09" db="EMBL/GenBank/DDBJ databases">
        <title>Genomic investigation of the strawberry pathogen Phytophthora fragariae indicates pathogenicity is determined by transcriptional variation in three key races.</title>
        <authorList>
            <person name="Adams T.M."/>
            <person name="Armitage A.D."/>
            <person name="Sobczyk M.K."/>
            <person name="Bates H.J."/>
            <person name="Dunwell J.M."/>
            <person name="Nellist C.F."/>
            <person name="Harrison R.J."/>
        </authorList>
    </citation>
    <scope>NUCLEOTIDE SEQUENCE [LARGE SCALE GENOMIC DNA]</scope>
    <source>
        <strain evidence="2 3">SCRP324</strain>
    </source>
</reference>
<sequence>MDALLDRLWELANEDDDPRSARRSDRVAEARALWRALEVLLTSLRPQELAVGDGTFTKTLACIRSVLSDPSYWVAASASLSGDAAAAAAGDDGAVTLFVCVNRVLLKVASRGEHEREALVRDGVADLIVQCGESVKPSSTLSAVEAAAALQTLQSLAVDSKNRPSLQVSHTIRLCVMLMQMHATVFAVQLRACQFLHQMALEEDCKERIGRYGGLQAVTSALARFTEETELVVTALDVLFFLCVELEYRDDPVGSVPFRGADASVFRGVVNAVVDAMRVLQSVELVQANGVAVLNSIVMHPPVKEALCSVNIWDVAENGLSTTATDEAACDFVELLDSLLRDPVTCQTLGKMLSNASHQSDVSSVTKSRLKALNDQVGALRNSQTLSQESGARMAFITTRLHSLLNEASWEEAAQQSSAARELQQKEIMRTEYMMRTRESKQDKQRVEVERDNALIRIEVLNQEKIELLQQLSNCRPLHLGQGNENEYLRTVKPSGIDKGEVYCHSNPPSSMSRSHKREDVVYSMLEMNGVLNREQRPLGTICEFYSAQHHPNATAAAAMSIAKNELFGLSFEFVLNFAIDFELIPSFMDRVSLKHLHTEVAGLLKAYFALHDKDPPSGADAETLKKVAFGMVLARLALELFCTKLGYETPERQITGLLQWLDNSPGREKIMRKAGMPLVIRFSRQLYVVKA</sequence>
<dbReference type="InterPro" id="IPR011989">
    <property type="entry name" value="ARM-like"/>
</dbReference>
<evidence type="ECO:0000313" key="2">
    <source>
        <dbReference type="EMBL" id="KAE9017690.1"/>
    </source>
</evidence>
<organism evidence="2 3">
    <name type="scientific">Phytophthora rubi</name>
    <dbReference type="NCBI Taxonomy" id="129364"/>
    <lineage>
        <taxon>Eukaryota</taxon>
        <taxon>Sar</taxon>
        <taxon>Stramenopiles</taxon>
        <taxon>Oomycota</taxon>
        <taxon>Peronosporomycetes</taxon>
        <taxon>Peronosporales</taxon>
        <taxon>Peronosporaceae</taxon>
        <taxon>Phytophthora</taxon>
    </lineage>
</organism>
<dbReference type="OrthoDB" id="71174at2759"/>
<comment type="caution">
    <text evidence="2">The sequence shown here is derived from an EMBL/GenBank/DDBJ whole genome shotgun (WGS) entry which is preliminary data.</text>
</comment>
<protein>
    <submittedName>
        <fullName evidence="2">Uncharacterized protein</fullName>
    </submittedName>
</protein>